<evidence type="ECO:0000256" key="1">
    <source>
        <dbReference type="SAM" id="MobiDB-lite"/>
    </source>
</evidence>
<sequence>MMSSLLTQRKSPRRRNAFTVGKIFDDKKSYVEDSPVFTFEPIRSVKDMEEENGDEKEGEKEEQWIFEDVDLAVQNDMELDEVGELEEEAVEPIEEKENDQIEHEDERCEGEGEKKYAPEYVNPYYTKIPSTDIDMFERTSKMNTFNGPESVTKDPMQEMLQQGGYLSLKFLLDLATNQVDWRILRQYENEGKREEEEKRMKDMDFLGLTEEPELDLKVEIYTEDEKRKYKIKDEKQKGQQEGGGVSSMAEENGEAQMAEEEVKKSEMAEEGKKPNDKEKNKQPRPPIWIPMRRQTGELVWMGFKARNLWRWKSTNGERVKQLAAIKRIFARFWIKLFRGPDAEYVAGFRARYSTDTFNFHLIVVPGESISTLGKEPYATRLLKGIIDAVNEKHREIPELGRKPKKTIITKKPSKQSEIKTQNPNKKQPGVTIPTPSQDEASMTLKFMTRDDVAKHAYVKIGDNPLELYSTYITKKDYDTYMKSLEKPRVELDKPPKGMNAARSIPSEKAYQKLAKANANGRIVKLEQLSDNQKAGKEMVLSVGPKTTLSTKVSCLKIINAIGNRTTKNAPGKIMGMSASQCAHDSLGWRKLHTNKDDKSDGMMLRNGLYMAEWLHLSAFSWGGLLELPIHGMVNPHQHDSSDIPENLVLGTSETNSQMTRFEKAWQALVKDETLLREDDTYSAVLEVVRNPDPKKVIHQDGKTVKRYNRSSMSLEDSHHQLAEDFKFIAYSIGYSIKFPSGCRLLGKEDNSRLSTIFYPFSRPLYHKLEAELDTLLYNHLKVVSGLIKPSQPIQPGVTGTQGLLGNIVPYNAFDISLVGPRAPMTQLLGAIQISDAPQQSNIHAFTSDGVNAGKNRKKLKK</sequence>
<reference evidence="2 3" key="1">
    <citation type="submission" date="2020-05" db="EMBL/GenBank/DDBJ databases">
        <title>Identification and distribution of gene clusters putatively required for synthesis of sphingolipid metabolism inhibitors in phylogenetically diverse species of the filamentous fungus Fusarium.</title>
        <authorList>
            <person name="Kim H.-S."/>
            <person name="Busman M."/>
            <person name="Brown D.W."/>
            <person name="Divon H."/>
            <person name="Uhlig S."/>
            <person name="Proctor R.H."/>
        </authorList>
    </citation>
    <scope>NUCLEOTIDE SEQUENCE [LARGE SCALE GENOMIC DNA]</scope>
    <source>
        <strain evidence="2 3">NRRL 25196</strain>
    </source>
</reference>
<dbReference type="EMBL" id="JAAOAO010000016">
    <property type="protein sequence ID" value="KAF5567877.1"/>
    <property type="molecule type" value="Genomic_DNA"/>
</dbReference>
<proteinExistence type="predicted"/>
<feature type="compositionally biased region" description="Basic and acidic residues" evidence="1">
    <location>
        <begin position="260"/>
        <end position="281"/>
    </location>
</feature>
<feature type="compositionally biased region" description="Basic residues" evidence="1">
    <location>
        <begin position="402"/>
        <end position="413"/>
    </location>
</feature>
<feature type="region of interest" description="Disordered" evidence="1">
    <location>
        <begin position="401"/>
        <end position="438"/>
    </location>
</feature>
<keyword evidence="3" id="KW-1185">Reference proteome</keyword>
<dbReference type="Proteomes" id="UP000574317">
    <property type="component" value="Unassembled WGS sequence"/>
</dbReference>
<organism evidence="2 3">
    <name type="scientific">Fusarium napiforme</name>
    <dbReference type="NCBI Taxonomy" id="42672"/>
    <lineage>
        <taxon>Eukaryota</taxon>
        <taxon>Fungi</taxon>
        <taxon>Dikarya</taxon>
        <taxon>Ascomycota</taxon>
        <taxon>Pezizomycotina</taxon>
        <taxon>Sordariomycetes</taxon>
        <taxon>Hypocreomycetidae</taxon>
        <taxon>Hypocreales</taxon>
        <taxon>Nectriaceae</taxon>
        <taxon>Fusarium</taxon>
        <taxon>Fusarium fujikuroi species complex</taxon>
    </lineage>
</organism>
<feature type="region of interest" description="Disordered" evidence="1">
    <location>
        <begin position="84"/>
        <end position="111"/>
    </location>
</feature>
<feature type="region of interest" description="Disordered" evidence="1">
    <location>
        <begin position="232"/>
        <end position="288"/>
    </location>
</feature>
<protein>
    <submittedName>
        <fullName evidence="2">Uncharacterized protein</fullName>
    </submittedName>
</protein>
<comment type="caution">
    <text evidence="2">The sequence shown here is derived from an EMBL/GenBank/DDBJ whole genome shotgun (WGS) entry which is preliminary data.</text>
</comment>
<feature type="compositionally biased region" description="Basic and acidic residues" evidence="1">
    <location>
        <begin position="93"/>
        <end position="111"/>
    </location>
</feature>
<evidence type="ECO:0000313" key="3">
    <source>
        <dbReference type="Proteomes" id="UP000574317"/>
    </source>
</evidence>
<accession>A0A8H5NIP7</accession>
<gene>
    <name evidence="2" type="ORF">FNAPI_451</name>
</gene>
<evidence type="ECO:0000313" key="2">
    <source>
        <dbReference type="EMBL" id="KAF5567877.1"/>
    </source>
</evidence>
<name>A0A8H5NIP7_9HYPO</name>
<dbReference type="AlphaFoldDB" id="A0A8H5NIP7"/>
<feature type="region of interest" description="Disordered" evidence="1">
    <location>
        <begin position="42"/>
        <end position="62"/>
    </location>
</feature>